<dbReference type="Proteomes" id="UP000266669">
    <property type="component" value="Unassembled WGS sequence"/>
</dbReference>
<organism evidence="1 2">
    <name type="scientific">Leptospira stimsonii</name>
    <dbReference type="NCBI Taxonomy" id="2202203"/>
    <lineage>
        <taxon>Bacteria</taxon>
        <taxon>Pseudomonadati</taxon>
        <taxon>Spirochaetota</taxon>
        <taxon>Spirochaetia</taxon>
        <taxon>Leptospirales</taxon>
        <taxon>Leptospiraceae</taxon>
        <taxon>Leptospira</taxon>
    </lineage>
</organism>
<comment type="caution">
    <text evidence="1">The sequence shown here is derived from an EMBL/GenBank/DDBJ whole genome shotgun (WGS) entry which is preliminary data.</text>
</comment>
<reference evidence="2" key="1">
    <citation type="submission" date="2018-05" db="EMBL/GenBank/DDBJ databases">
        <title>Leptospira yasudae sp. nov. and Leptospira stimsonii sp. nov., two pathogenic species of the genus Leptospira isolated from environmental sources.</title>
        <authorList>
            <person name="Casanovas-Massana A."/>
            <person name="Hamond C."/>
            <person name="Santos L.A."/>
            <person name="Hacker K.P."/>
            <person name="Balassiano I."/>
            <person name="Medeiros M.A."/>
            <person name="Reis M.G."/>
            <person name="Ko A.I."/>
            <person name="Wunder E.A."/>
        </authorList>
    </citation>
    <scope>NUCLEOTIDE SEQUENCE [LARGE SCALE GENOMIC DNA]</scope>
    <source>
        <strain evidence="2">AMB6-RJ</strain>
    </source>
</reference>
<evidence type="ECO:0000313" key="1">
    <source>
        <dbReference type="EMBL" id="RHX83391.1"/>
    </source>
</evidence>
<gene>
    <name evidence="1" type="ORF">DLM78_22090</name>
</gene>
<evidence type="ECO:0000313" key="2">
    <source>
        <dbReference type="Proteomes" id="UP000266669"/>
    </source>
</evidence>
<protein>
    <submittedName>
        <fullName evidence="1">Uncharacterized protein</fullName>
    </submittedName>
</protein>
<sequence length="61" mass="7008">MSQMMLFKEFFLSSDSPSSPKHHKPHPNLSDIDQEIYVWLISLLWSNPTHFGSLASLDTAF</sequence>
<accession>A0A8B3CLE0</accession>
<proteinExistence type="predicted"/>
<name>A0A8B3CLE0_9LEPT</name>
<dbReference type="AlphaFoldDB" id="A0A8B3CLE0"/>
<dbReference type="EMBL" id="QHCS01000009">
    <property type="protein sequence ID" value="RHX83391.1"/>
    <property type="molecule type" value="Genomic_DNA"/>
</dbReference>